<evidence type="ECO:0000256" key="1">
    <source>
        <dbReference type="SAM" id="MobiDB-lite"/>
    </source>
</evidence>
<accession>A0A0H4IST3</accession>
<proteinExistence type="predicted"/>
<dbReference type="EMBL" id="AE004969">
    <property type="protein sequence ID" value="AKO63669.1"/>
    <property type="molecule type" value="Genomic_DNA"/>
</dbReference>
<name>A0A0H4IST3_NEIG1</name>
<evidence type="ECO:0008006" key="4">
    <source>
        <dbReference type="Google" id="ProtNLM"/>
    </source>
</evidence>
<evidence type="ECO:0000313" key="3">
    <source>
        <dbReference type="Proteomes" id="UP000000535"/>
    </source>
</evidence>
<organism evidence="2 3">
    <name type="scientific">Neisseria gonorrhoeae (strain ATCC 700825 / FA 1090)</name>
    <dbReference type="NCBI Taxonomy" id="242231"/>
    <lineage>
        <taxon>Bacteria</taxon>
        <taxon>Pseudomonadati</taxon>
        <taxon>Pseudomonadota</taxon>
        <taxon>Betaproteobacteria</taxon>
        <taxon>Neisseriales</taxon>
        <taxon>Neisseriaceae</taxon>
        <taxon>Neisseria</taxon>
    </lineage>
</organism>
<evidence type="ECO:0000313" key="2">
    <source>
        <dbReference type="EMBL" id="AKO63669.1"/>
    </source>
</evidence>
<feature type="region of interest" description="Disordered" evidence="1">
    <location>
        <begin position="20"/>
        <end position="67"/>
    </location>
</feature>
<gene>
    <name evidence="2" type="ORF">NGO_04905</name>
</gene>
<protein>
    <recommendedName>
        <fullName evidence="4">Lipoprotein</fullName>
    </recommendedName>
</protein>
<dbReference type="NCBIfam" id="NF046039">
    <property type="entry name" value="lipo_NMB0938"/>
    <property type="match status" value="1"/>
</dbReference>
<reference evidence="3" key="1">
    <citation type="submission" date="2003-03" db="EMBL/GenBank/DDBJ databases">
        <title>The complete genome sequence of Neisseria gonorrhoeae.</title>
        <authorList>
            <person name="Lewis L.A."/>
            <person name="Gillaspy A.F."/>
            <person name="McLaughlin R.E."/>
            <person name="Gipson M."/>
            <person name="Ducey T.F."/>
            <person name="Ownbey T."/>
            <person name="Hartman K."/>
            <person name="Nydick C."/>
            <person name="Carson M.B."/>
            <person name="Vaughn J."/>
            <person name="Thomson C."/>
            <person name="Song L."/>
            <person name="Lin S."/>
            <person name="Yuan X."/>
            <person name="Najar F."/>
            <person name="Zhan M."/>
            <person name="Ren Q."/>
            <person name="Zhu H."/>
            <person name="Qi S."/>
            <person name="Kenton S.M."/>
            <person name="Lai H."/>
            <person name="White J.D."/>
            <person name="Clifton S."/>
            <person name="Roe B.A."/>
            <person name="Dyer D.W."/>
        </authorList>
    </citation>
    <scope>NUCLEOTIDE SEQUENCE [LARGE SCALE GENOMIC DNA]</scope>
    <source>
        <strain evidence="3">ATCC 700825 / FA 1090</strain>
    </source>
</reference>
<sequence length="67" mass="6803">MKNKTSSLPLWLAAIMLAARSPSKEDKTKENGASAASSSASSASSQTDLQPAASAPDNVKQAESAPL</sequence>
<feature type="compositionally biased region" description="Low complexity" evidence="1">
    <location>
        <begin position="33"/>
        <end position="45"/>
    </location>
</feature>
<keyword evidence="3" id="KW-1185">Reference proteome</keyword>
<dbReference type="STRING" id="242231.NGO_04905"/>
<dbReference type="AlphaFoldDB" id="A0A0H4IST3"/>
<dbReference type="Proteomes" id="UP000000535">
    <property type="component" value="Chromosome"/>
</dbReference>
<dbReference type="KEGG" id="ngo:NGO_04905"/>